<comment type="cofactor">
    <cofactor evidence="1">
        <name>a divalent metal cation</name>
        <dbReference type="ChEBI" id="CHEBI:60240"/>
    </cofactor>
</comment>
<keyword evidence="2" id="KW-0540">Nuclease</keyword>
<keyword evidence="4 8" id="KW-0378">Hydrolase</keyword>
<dbReference type="Pfam" id="PF03755">
    <property type="entry name" value="YicC-like_N"/>
    <property type="match status" value="1"/>
</dbReference>
<dbReference type="InterPro" id="IPR013527">
    <property type="entry name" value="YicC-like_N"/>
</dbReference>
<dbReference type="RefSeq" id="WP_377382024.1">
    <property type="nucleotide sequence ID" value="NZ_JBHSSW010000066.1"/>
</dbReference>
<evidence type="ECO:0000313" key="9">
    <source>
        <dbReference type="Proteomes" id="UP001596303"/>
    </source>
</evidence>
<reference evidence="9" key="1">
    <citation type="journal article" date="2019" name="Int. J. Syst. Evol. Microbiol.">
        <title>The Global Catalogue of Microorganisms (GCM) 10K type strain sequencing project: providing services to taxonomists for standard genome sequencing and annotation.</title>
        <authorList>
            <consortium name="The Broad Institute Genomics Platform"/>
            <consortium name="The Broad Institute Genome Sequencing Center for Infectious Disease"/>
            <person name="Wu L."/>
            <person name="Ma J."/>
        </authorList>
    </citation>
    <scope>NUCLEOTIDE SEQUENCE [LARGE SCALE GENOMIC DNA]</scope>
    <source>
        <strain evidence="9">CGMCC-1.15741</strain>
    </source>
</reference>
<feature type="domain" description="Endoribonuclease YicC-like N-terminal" evidence="6">
    <location>
        <begin position="2"/>
        <end position="158"/>
    </location>
</feature>
<protein>
    <submittedName>
        <fullName evidence="8">YicC/YloC family endoribonuclease</fullName>
        <ecNumber evidence="8">3.1.-.-</ecNumber>
    </submittedName>
</protein>
<evidence type="ECO:0000256" key="5">
    <source>
        <dbReference type="ARBA" id="ARBA00035648"/>
    </source>
</evidence>
<sequence>MVSSMTGFASMTGESESASWVFEVKSVNGRGLDVRLHLSQGCEALEQPIRSAFKNAFARGNLQASLQVRERSDASSLRVDTKLLNALSRRARIMDRANGMPGATSASDLLNFRGVLSSEKSTLSVAPDGKIGEAILQSIDQAIEQLKDARDREGEALSTILARVVLDMAEEVRGAKHTADAQPAMMQARLHDKVAAVLDDHALNQERLEQEVAVLITKADVTEELDRLNAHFDEAGRLLASDKPVGRKLDFLSQELLREANTLGSKSASLEMTRHSLALKTLIDQFKEQAANVE</sequence>
<evidence type="ECO:0000256" key="4">
    <source>
        <dbReference type="ARBA" id="ARBA00022801"/>
    </source>
</evidence>
<feature type="domain" description="Endoribonuclease YicC-like C-terminal" evidence="7">
    <location>
        <begin position="178"/>
        <end position="294"/>
    </location>
</feature>
<gene>
    <name evidence="8" type="ORF">ACFQDM_18655</name>
</gene>
<organism evidence="8 9">
    <name type="scientific">Ponticaulis profundi</name>
    <dbReference type="NCBI Taxonomy" id="2665222"/>
    <lineage>
        <taxon>Bacteria</taxon>
        <taxon>Pseudomonadati</taxon>
        <taxon>Pseudomonadota</taxon>
        <taxon>Alphaproteobacteria</taxon>
        <taxon>Hyphomonadales</taxon>
        <taxon>Hyphomonadaceae</taxon>
        <taxon>Ponticaulis</taxon>
    </lineage>
</organism>
<dbReference type="InterPro" id="IPR005229">
    <property type="entry name" value="YicC/YloC-like"/>
</dbReference>
<dbReference type="InterPro" id="IPR013551">
    <property type="entry name" value="YicC-like_C"/>
</dbReference>
<dbReference type="EMBL" id="JBHSSW010000066">
    <property type="protein sequence ID" value="MFC6200100.1"/>
    <property type="molecule type" value="Genomic_DNA"/>
</dbReference>
<evidence type="ECO:0000256" key="2">
    <source>
        <dbReference type="ARBA" id="ARBA00022722"/>
    </source>
</evidence>
<evidence type="ECO:0000256" key="3">
    <source>
        <dbReference type="ARBA" id="ARBA00022759"/>
    </source>
</evidence>
<comment type="caution">
    <text evidence="8">The sequence shown here is derived from an EMBL/GenBank/DDBJ whole genome shotgun (WGS) entry which is preliminary data.</text>
</comment>
<evidence type="ECO:0000259" key="6">
    <source>
        <dbReference type="Pfam" id="PF03755"/>
    </source>
</evidence>
<dbReference type="GO" id="GO:0016787">
    <property type="term" value="F:hydrolase activity"/>
    <property type="evidence" value="ECO:0007669"/>
    <property type="project" value="UniProtKB-KW"/>
</dbReference>
<keyword evidence="9" id="KW-1185">Reference proteome</keyword>
<dbReference type="PANTHER" id="PTHR30636:SF3">
    <property type="entry name" value="UPF0701 PROTEIN YICC"/>
    <property type="match status" value="1"/>
</dbReference>
<dbReference type="PANTHER" id="PTHR30636">
    <property type="entry name" value="UPF0701 PROTEIN YICC"/>
    <property type="match status" value="1"/>
</dbReference>
<dbReference type="Pfam" id="PF08340">
    <property type="entry name" value="YicC-like_C"/>
    <property type="match status" value="1"/>
</dbReference>
<keyword evidence="3" id="KW-0255">Endonuclease</keyword>
<dbReference type="Proteomes" id="UP001596303">
    <property type="component" value="Unassembled WGS sequence"/>
</dbReference>
<evidence type="ECO:0000259" key="7">
    <source>
        <dbReference type="Pfam" id="PF08340"/>
    </source>
</evidence>
<accession>A0ABW1SEU5</accession>
<name>A0ABW1SEU5_9PROT</name>
<dbReference type="EC" id="3.1.-.-" evidence="8"/>
<dbReference type="NCBIfam" id="TIGR00255">
    <property type="entry name" value="YicC/YloC family endoribonuclease"/>
    <property type="match status" value="1"/>
</dbReference>
<proteinExistence type="inferred from homology"/>
<evidence type="ECO:0000313" key="8">
    <source>
        <dbReference type="EMBL" id="MFC6200100.1"/>
    </source>
</evidence>
<evidence type="ECO:0000256" key="1">
    <source>
        <dbReference type="ARBA" id="ARBA00001968"/>
    </source>
</evidence>
<comment type="similarity">
    <text evidence="5">Belongs to the YicC/YloC family.</text>
</comment>